<proteinExistence type="predicted"/>
<evidence type="ECO:0000313" key="2">
    <source>
        <dbReference type="Proteomes" id="UP000007755"/>
    </source>
</evidence>
<gene>
    <name evidence="1" type="ORF">G5I_10849</name>
</gene>
<organism evidence="2">
    <name type="scientific">Acromyrmex echinatior</name>
    <name type="common">Panamanian leafcutter ant</name>
    <name type="synonym">Acromyrmex octospinosus echinatior</name>
    <dbReference type="NCBI Taxonomy" id="103372"/>
    <lineage>
        <taxon>Eukaryota</taxon>
        <taxon>Metazoa</taxon>
        <taxon>Ecdysozoa</taxon>
        <taxon>Arthropoda</taxon>
        <taxon>Hexapoda</taxon>
        <taxon>Insecta</taxon>
        <taxon>Pterygota</taxon>
        <taxon>Neoptera</taxon>
        <taxon>Endopterygota</taxon>
        <taxon>Hymenoptera</taxon>
        <taxon>Apocrita</taxon>
        <taxon>Aculeata</taxon>
        <taxon>Formicoidea</taxon>
        <taxon>Formicidae</taxon>
        <taxon>Myrmicinae</taxon>
        <taxon>Acromyrmex</taxon>
    </lineage>
</organism>
<reference evidence="1" key="1">
    <citation type="submission" date="2011-02" db="EMBL/GenBank/DDBJ databases">
        <title>The genome of the leaf-cutting ant Acromyrmex echinatior suggests key adaptations to social evolution and fungus farming.</title>
        <authorList>
            <person name="Nygaard S."/>
            <person name="Zhang G."/>
        </authorList>
    </citation>
    <scope>NUCLEOTIDE SEQUENCE</scope>
</reference>
<evidence type="ECO:0000313" key="1">
    <source>
        <dbReference type="EMBL" id="EGI60929.1"/>
    </source>
</evidence>
<keyword evidence="2" id="KW-1185">Reference proteome</keyword>
<name>F4WXZ3_ACREC</name>
<protein>
    <submittedName>
        <fullName evidence="1">Uncharacterized protein</fullName>
    </submittedName>
</protein>
<dbReference type="AlphaFoldDB" id="F4WXZ3"/>
<sequence length="286" mass="32451">MNSQEREREPKRTTIRLGDTRINLRLGPGALALARLTLGEILRCRKRLVSQPDLRDTTSLCQYQSSRSIVLIAQSCIDIAASTHLVKWRGQLSRHPIKKYSGPNILNRRQTQPVNQFAPAMNQEKAQLVRTRCRHLSFVIYVYDDNEKNKSPAKQSEFKKRRGSLLPRKQKATYRDEICVLRIVYLASSNQERAKEGDSSRGSVRCCEPGALTSFHGKPDVEVDYLPYLAALFSGFGLRTAHGVLCGLFSDTNSVLLTTLIIEVQNTTHQLRLEYFVQEISCIDKS</sequence>
<dbReference type="Proteomes" id="UP000007755">
    <property type="component" value="Unassembled WGS sequence"/>
</dbReference>
<dbReference type="InParanoid" id="F4WXZ3"/>
<accession>F4WXZ3</accession>
<dbReference type="EMBL" id="GL888434">
    <property type="protein sequence ID" value="EGI60929.1"/>
    <property type="molecule type" value="Genomic_DNA"/>
</dbReference>